<gene>
    <name evidence="3" type="ORF">SCH01S_10_00480</name>
</gene>
<keyword evidence="1" id="KW-0472">Membrane</keyword>
<dbReference type="RefSeq" id="WP_157032767.1">
    <property type="nucleotide sequence ID" value="NZ_BBWU01000010.1"/>
</dbReference>
<dbReference type="STRING" id="1219043.SCH01S_10_00480"/>
<evidence type="ECO:0000256" key="2">
    <source>
        <dbReference type="SAM" id="SignalP"/>
    </source>
</evidence>
<evidence type="ECO:0008006" key="5">
    <source>
        <dbReference type="Google" id="ProtNLM"/>
    </source>
</evidence>
<accession>A0A0E9ML49</accession>
<evidence type="ECO:0000313" key="4">
    <source>
        <dbReference type="Proteomes" id="UP000033202"/>
    </source>
</evidence>
<evidence type="ECO:0000313" key="3">
    <source>
        <dbReference type="EMBL" id="GAO38238.1"/>
    </source>
</evidence>
<feature type="transmembrane region" description="Helical" evidence="1">
    <location>
        <begin position="225"/>
        <end position="243"/>
    </location>
</feature>
<feature type="chain" id="PRO_5002429358" description="Lipoprotein" evidence="2">
    <location>
        <begin position="20"/>
        <end position="253"/>
    </location>
</feature>
<organism evidence="3 4">
    <name type="scientific">Sphingomonas changbaiensis NBRC 104936</name>
    <dbReference type="NCBI Taxonomy" id="1219043"/>
    <lineage>
        <taxon>Bacteria</taxon>
        <taxon>Pseudomonadati</taxon>
        <taxon>Pseudomonadota</taxon>
        <taxon>Alphaproteobacteria</taxon>
        <taxon>Sphingomonadales</taxon>
        <taxon>Sphingomonadaceae</taxon>
        <taxon>Sphingomonas</taxon>
    </lineage>
</organism>
<name>A0A0E9ML49_9SPHN</name>
<feature type="transmembrane region" description="Helical" evidence="1">
    <location>
        <begin position="147"/>
        <end position="168"/>
    </location>
</feature>
<keyword evidence="1" id="KW-0812">Transmembrane</keyword>
<protein>
    <recommendedName>
        <fullName evidence="5">Lipoprotein</fullName>
    </recommendedName>
</protein>
<dbReference type="PROSITE" id="PS51257">
    <property type="entry name" value="PROKAR_LIPOPROTEIN"/>
    <property type="match status" value="1"/>
</dbReference>
<keyword evidence="2" id="KW-0732">Signal</keyword>
<dbReference type="AlphaFoldDB" id="A0A0E9ML49"/>
<evidence type="ECO:0000256" key="1">
    <source>
        <dbReference type="SAM" id="Phobius"/>
    </source>
</evidence>
<comment type="caution">
    <text evidence="3">The sequence shown here is derived from an EMBL/GenBank/DDBJ whole genome shotgun (WGS) entry which is preliminary data.</text>
</comment>
<feature type="signal peptide" evidence="2">
    <location>
        <begin position="1"/>
        <end position="19"/>
    </location>
</feature>
<feature type="transmembrane region" description="Helical" evidence="1">
    <location>
        <begin position="180"/>
        <end position="205"/>
    </location>
</feature>
<keyword evidence="1" id="KW-1133">Transmembrane helix</keyword>
<proteinExistence type="predicted"/>
<dbReference type="OrthoDB" id="6706344at2"/>
<dbReference type="EMBL" id="BBWU01000010">
    <property type="protein sequence ID" value="GAO38238.1"/>
    <property type="molecule type" value="Genomic_DNA"/>
</dbReference>
<dbReference type="Proteomes" id="UP000033202">
    <property type="component" value="Unassembled WGS sequence"/>
</dbReference>
<keyword evidence="4" id="KW-1185">Reference proteome</keyword>
<sequence length="253" mass="28266">MKRLVALFLLFLAACSQQAMIDRIASRDEQAQVLTIAQELRDGRSSDIEAEVQPQLRSEVPETIEQIRRMLAVVPGPFSIDSVNSVSATNRPTTKTFLLHAGAGDHWAVIDITLQGVPGTMELAGFHVQRVTADPTLNQFRWADRGVFGYIWLAIMAACPLTCLWAVVLIWRRRWLDHRWLWTIGSLLGYVGFGLNWATGAWAILFVNVSVLGAQALKMGPYGPWLLNFGIPVVAIIVIVRWYRRGKTSLIQG</sequence>
<reference evidence="3 4" key="1">
    <citation type="submission" date="2015-04" db="EMBL/GenBank/DDBJ databases">
        <title>Whole genome shotgun sequence of Sphingomonas changbaiensis NBRC 104936.</title>
        <authorList>
            <person name="Katano-Makiyama Y."/>
            <person name="Hosoyama A."/>
            <person name="Hashimoto M."/>
            <person name="Noguchi M."/>
            <person name="Tsuchikane K."/>
            <person name="Ohji S."/>
            <person name="Yamazoe A."/>
            <person name="Ichikawa N."/>
            <person name="Kimura A."/>
            <person name="Fujita N."/>
        </authorList>
    </citation>
    <scope>NUCLEOTIDE SEQUENCE [LARGE SCALE GENOMIC DNA]</scope>
    <source>
        <strain evidence="3 4">NBRC 104936</strain>
    </source>
</reference>